<keyword evidence="6 10" id="KW-1015">Disulfide bond</keyword>
<feature type="disulfide bond" evidence="10">
    <location>
        <begin position="36"/>
        <end position="51"/>
    </location>
</feature>
<dbReference type="InterPro" id="IPR001929">
    <property type="entry name" value="Germin"/>
</dbReference>
<feature type="binding site" evidence="8">
    <location>
        <position position="121"/>
    </location>
    <ligand>
        <name>oxalate</name>
        <dbReference type="ChEBI" id="CHEBI:30623"/>
    </ligand>
</feature>
<dbReference type="EMBL" id="JAUIZM010000007">
    <property type="protein sequence ID" value="KAK1375624.1"/>
    <property type="molecule type" value="Genomic_DNA"/>
</dbReference>
<evidence type="ECO:0000256" key="6">
    <source>
        <dbReference type="ARBA" id="ARBA00023157"/>
    </source>
</evidence>
<evidence type="ECO:0000256" key="10">
    <source>
        <dbReference type="PIRSR" id="PIRSR601929-3"/>
    </source>
</evidence>
<proteinExistence type="inferred from homology"/>
<feature type="binding site" evidence="8">
    <location>
        <position position="111"/>
    </location>
    <ligand>
        <name>oxalate</name>
        <dbReference type="ChEBI" id="CHEBI:30623"/>
    </ligand>
</feature>
<evidence type="ECO:0000256" key="9">
    <source>
        <dbReference type="PIRSR" id="PIRSR601929-2"/>
    </source>
</evidence>
<dbReference type="Gene3D" id="2.60.120.10">
    <property type="entry name" value="Jelly Rolls"/>
    <property type="match status" value="1"/>
</dbReference>
<feature type="binding site" evidence="9">
    <location>
        <position position="114"/>
    </location>
    <ligand>
        <name>Mn(2+)</name>
        <dbReference type="ChEBI" id="CHEBI:29035"/>
    </ligand>
</feature>
<feature type="binding site" evidence="9">
    <location>
        <position position="116"/>
    </location>
    <ligand>
        <name>Mn(2+)</name>
        <dbReference type="ChEBI" id="CHEBI:29035"/>
    </ligand>
</feature>
<feature type="binding site" evidence="9">
    <location>
        <position position="162"/>
    </location>
    <ligand>
        <name>Mn(2+)</name>
        <dbReference type="ChEBI" id="CHEBI:29035"/>
    </ligand>
</feature>
<comment type="caution">
    <text evidence="15">The sequence shown here is derived from an EMBL/GenBank/DDBJ whole genome shotgun (WGS) entry which is preliminary data.</text>
</comment>
<dbReference type="InterPro" id="IPR014710">
    <property type="entry name" value="RmlC-like_jellyroll"/>
</dbReference>
<dbReference type="InterPro" id="IPR011051">
    <property type="entry name" value="RmlC_Cupin_sf"/>
</dbReference>
<evidence type="ECO:0000313" key="17">
    <source>
        <dbReference type="Proteomes" id="UP001237642"/>
    </source>
</evidence>
<keyword evidence="7 8" id="KW-0464">Manganese</keyword>
<name>A0AAD8I045_9APIA</name>
<accession>A0AAD8I045</accession>
<dbReference type="InterPro" id="IPR006045">
    <property type="entry name" value="Cupin_1"/>
</dbReference>
<dbReference type="EMBL" id="JAUIZM010000007">
    <property type="protein sequence ID" value="KAK1375627.1"/>
    <property type="molecule type" value="Genomic_DNA"/>
</dbReference>
<reference evidence="15" key="1">
    <citation type="submission" date="2023-02" db="EMBL/GenBank/DDBJ databases">
        <title>Genome of toxic invasive species Heracleum sosnowskyi carries increased number of genes despite the absence of recent whole-genome duplications.</title>
        <authorList>
            <person name="Schelkunov M."/>
            <person name="Shtratnikova V."/>
            <person name="Makarenko M."/>
            <person name="Klepikova A."/>
            <person name="Omelchenko D."/>
            <person name="Novikova G."/>
            <person name="Obukhova E."/>
            <person name="Bogdanov V."/>
            <person name="Penin A."/>
            <person name="Logacheva M."/>
        </authorList>
    </citation>
    <scope>NUCLEOTIDE SEQUENCE</scope>
    <source>
        <strain evidence="15">Hsosn_3</strain>
        <tissue evidence="15">Leaf</tissue>
    </source>
</reference>
<evidence type="ECO:0000256" key="2">
    <source>
        <dbReference type="ARBA" id="ARBA00007456"/>
    </source>
</evidence>
<dbReference type="SUPFAM" id="SSF51182">
    <property type="entry name" value="RmlC-like cupins"/>
    <property type="match status" value="1"/>
</dbReference>
<dbReference type="SMART" id="SM00835">
    <property type="entry name" value="Cupin_1"/>
    <property type="match status" value="1"/>
</dbReference>
<evidence type="ECO:0000256" key="7">
    <source>
        <dbReference type="ARBA" id="ARBA00023211"/>
    </source>
</evidence>
<feature type="binding site" evidence="8">
    <location>
        <position position="116"/>
    </location>
    <ligand>
        <name>oxalate</name>
        <dbReference type="ChEBI" id="CHEBI:30623"/>
    </ligand>
</feature>
<dbReference type="GO" id="GO:0030145">
    <property type="term" value="F:manganese ion binding"/>
    <property type="evidence" value="ECO:0007669"/>
    <property type="project" value="UniProtKB-UniRule"/>
</dbReference>
<feature type="domain" description="Cupin type-1" evidence="12">
    <location>
        <begin position="65"/>
        <end position="216"/>
    </location>
</feature>
<evidence type="ECO:0000256" key="3">
    <source>
        <dbReference type="ARBA" id="ARBA00022523"/>
    </source>
</evidence>
<protein>
    <recommendedName>
        <fullName evidence="11">Germin-like protein</fullName>
    </recommendedName>
</protein>
<reference evidence="15" key="2">
    <citation type="submission" date="2023-05" db="EMBL/GenBank/DDBJ databases">
        <authorList>
            <person name="Schelkunov M.I."/>
        </authorList>
    </citation>
    <scope>NUCLEOTIDE SEQUENCE</scope>
    <source>
        <strain evidence="15">Hsosn_3</strain>
        <tissue evidence="15">Leaf</tissue>
    </source>
</reference>
<keyword evidence="17" id="KW-1185">Reference proteome</keyword>
<comment type="similarity">
    <text evidence="2 11">Belongs to the germin family.</text>
</comment>
<evidence type="ECO:0000313" key="14">
    <source>
        <dbReference type="EMBL" id="KAK1375624.1"/>
    </source>
</evidence>
<dbReference type="PRINTS" id="PR00325">
    <property type="entry name" value="GERMIN"/>
</dbReference>
<feature type="chain" id="PRO_5042311593" description="Germin-like protein" evidence="11">
    <location>
        <begin position="27"/>
        <end position="222"/>
    </location>
</feature>
<evidence type="ECO:0000313" key="13">
    <source>
        <dbReference type="EMBL" id="KAK1375615.1"/>
    </source>
</evidence>
<comment type="subcellular location">
    <subcellularLocation>
        <location evidence="1 11">Secreted</location>
        <location evidence="1 11">Extracellular space</location>
        <location evidence="1 11">Apoplast</location>
    </subcellularLocation>
</comment>
<dbReference type="InterPro" id="IPR019780">
    <property type="entry name" value="Germin_Mn-BS"/>
</dbReference>
<evidence type="ECO:0000256" key="4">
    <source>
        <dbReference type="ARBA" id="ARBA00022525"/>
    </source>
</evidence>
<dbReference type="EMBL" id="JAUIZM010000007">
    <property type="protein sequence ID" value="KAK1375615.1"/>
    <property type="molecule type" value="Genomic_DNA"/>
</dbReference>
<dbReference type="PANTHER" id="PTHR31238">
    <property type="entry name" value="GERMIN-LIKE PROTEIN SUBFAMILY 3 MEMBER 3"/>
    <property type="match status" value="1"/>
</dbReference>
<sequence>MVSSSGSKVLFICFVITTMTSFVALATDNNPLQDFCVADANSPVLVNGLVCKDPKVVTENDFFTSGLNVAGDTLSSKVGSAVTTVNVARIPGLNTLGISLVRIDFAPWGINAPHTHPRATEILTVIKGTLRVGFVTSNPENRHITKVLNEGDVFVFPQGLVHYQQNIGYGNAVAIAGLNSQNPGVITIANAVFGANPDISADILAKAFQLNKNTVQELQARF</sequence>
<keyword evidence="5 8" id="KW-0479">Metal-binding</keyword>
<keyword evidence="4 11" id="KW-0964">Secreted</keyword>
<feature type="signal peptide" evidence="11">
    <location>
        <begin position="1"/>
        <end position="26"/>
    </location>
</feature>
<organism evidence="15 17">
    <name type="scientific">Heracleum sosnowskyi</name>
    <dbReference type="NCBI Taxonomy" id="360622"/>
    <lineage>
        <taxon>Eukaryota</taxon>
        <taxon>Viridiplantae</taxon>
        <taxon>Streptophyta</taxon>
        <taxon>Embryophyta</taxon>
        <taxon>Tracheophyta</taxon>
        <taxon>Spermatophyta</taxon>
        <taxon>Magnoliopsida</taxon>
        <taxon>eudicotyledons</taxon>
        <taxon>Gunneridae</taxon>
        <taxon>Pentapetalae</taxon>
        <taxon>asterids</taxon>
        <taxon>campanulids</taxon>
        <taxon>Apiales</taxon>
        <taxon>Apiaceae</taxon>
        <taxon>Apioideae</taxon>
        <taxon>apioid superclade</taxon>
        <taxon>Tordylieae</taxon>
        <taxon>Tordyliinae</taxon>
        <taxon>Heracleum</taxon>
    </lineage>
</organism>
<feature type="binding site" evidence="9">
    <location>
        <position position="121"/>
    </location>
    <ligand>
        <name>Mn(2+)</name>
        <dbReference type="ChEBI" id="CHEBI:29035"/>
    </ligand>
</feature>
<dbReference type="EMBL" id="JAUIZM010000007">
    <property type="protein sequence ID" value="KAK1375635.1"/>
    <property type="molecule type" value="Genomic_DNA"/>
</dbReference>
<dbReference type="PROSITE" id="PS00725">
    <property type="entry name" value="GERMIN"/>
    <property type="match status" value="1"/>
</dbReference>
<keyword evidence="3 11" id="KW-0052">Apoplast</keyword>
<evidence type="ECO:0000313" key="15">
    <source>
        <dbReference type="EMBL" id="KAK1375627.1"/>
    </source>
</evidence>
<dbReference type="AlphaFoldDB" id="A0AAD8I045"/>
<evidence type="ECO:0000256" key="5">
    <source>
        <dbReference type="ARBA" id="ARBA00022723"/>
    </source>
</evidence>
<evidence type="ECO:0000256" key="1">
    <source>
        <dbReference type="ARBA" id="ARBA00004271"/>
    </source>
</evidence>
<dbReference type="CDD" id="cd02241">
    <property type="entry name" value="cupin_OxOx"/>
    <property type="match status" value="1"/>
</dbReference>
<evidence type="ECO:0000256" key="11">
    <source>
        <dbReference type="RuleBase" id="RU366015"/>
    </source>
</evidence>
<dbReference type="GO" id="GO:0048046">
    <property type="term" value="C:apoplast"/>
    <property type="evidence" value="ECO:0007669"/>
    <property type="project" value="UniProtKB-SubCell"/>
</dbReference>
<gene>
    <name evidence="13" type="ORF">POM88_031808</name>
    <name evidence="14" type="ORF">POM88_031817</name>
    <name evidence="15" type="ORF">POM88_031820</name>
    <name evidence="16" type="ORF">POM88_031828</name>
</gene>
<evidence type="ECO:0000259" key="12">
    <source>
        <dbReference type="SMART" id="SM00835"/>
    </source>
</evidence>
<keyword evidence="11" id="KW-0732">Signal</keyword>
<dbReference type="FunFam" id="2.60.120.10:FF:000005">
    <property type="entry name" value="Germin-like protein subfamily 1 member 8"/>
    <property type="match status" value="1"/>
</dbReference>
<dbReference type="Pfam" id="PF00190">
    <property type="entry name" value="Cupin_1"/>
    <property type="match status" value="1"/>
</dbReference>
<evidence type="ECO:0000256" key="8">
    <source>
        <dbReference type="PIRSR" id="PIRSR601929-1"/>
    </source>
</evidence>
<dbReference type="Proteomes" id="UP001237642">
    <property type="component" value="Unassembled WGS sequence"/>
</dbReference>
<evidence type="ECO:0000313" key="16">
    <source>
        <dbReference type="EMBL" id="KAK1375635.1"/>
    </source>
</evidence>